<dbReference type="Pfam" id="PF13091">
    <property type="entry name" value="PLDc_2"/>
    <property type="match status" value="1"/>
</dbReference>
<dbReference type="PANTHER" id="PTHR43856:SF1">
    <property type="entry name" value="MITOCHONDRIAL CARDIOLIPIN HYDROLASE"/>
    <property type="match status" value="1"/>
</dbReference>
<evidence type="ECO:0000313" key="8">
    <source>
        <dbReference type="EMBL" id="NOV44313.1"/>
    </source>
</evidence>
<accession>A0A6M2DDB1</accession>
<name>A0A6M2DDB1_XENCH</name>
<dbReference type="InterPro" id="IPR025202">
    <property type="entry name" value="PLD-like_dom"/>
</dbReference>
<organism evidence="8">
    <name type="scientific">Xenopsylla cheopis</name>
    <name type="common">Oriental rat flea</name>
    <name type="synonym">Pulex cheopis</name>
    <dbReference type="NCBI Taxonomy" id="163159"/>
    <lineage>
        <taxon>Eukaryota</taxon>
        <taxon>Metazoa</taxon>
        <taxon>Ecdysozoa</taxon>
        <taxon>Arthropoda</taxon>
        <taxon>Hexapoda</taxon>
        <taxon>Insecta</taxon>
        <taxon>Pterygota</taxon>
        <taxon>Neoptera</taxon>
        <taxon>Endopterygota</taxon>
        <taxon>Siphonaptera</taxon>
        <taxon>Pulicidae</taxon>
        <taxon>Xenopsyllinae</taxon>
        <taxon>Xenopsylla</taxon>
    </lineage>
</organism>
<evidence type="ECO:0000256" key="2">
    <source>
        <dbReference type="ARBA" id="ARBA00022963"/>
    </source>
</evidence>
<evidence type="ECO:0000256" key="5">
    <source>
        <dbReference type="ARBA" id="ARBA00040549"/>
    </source>
</evidence>
<dbReference type="GO" id="GO:0016891">
    <property type="term" value="F:RNA endonuclease activity producing 5'-phosphomonoesters, hydrolytic mechanism"/>
    <property type="evidence" value="ECO:0007669"/>
    <property type="project" value="TreeGrafter"/>
</dbReference>
<comment type="similarity">
    <text evidence="4">Belongs to the phospholipase D family. MitoPLD/Zucchini subfamily.</text>
</comment>
<feature type="domain" description="Phospholipase D-like" evidence="7">
    <location>
        <begin position="47"/>
        <end position="190"/>
    </location>
</feature>
<dbReference type="PANTHER" id="PTHR43856">
    <property type="entry name" value="CARDIOLIPIN HYDROLASE"/>
    <property type="match status" value="1"/>
</dbReference>
<sequence>MTGKIPLDLYDVLISSEQSLNCKSRIPSLCSGCSNESCYFANINKMLMMIDSSAKTLCISMYIFSHQQILWAVREAHERGVKVRVIIDHRMIQRNSLLHKLLHNRGVPIRTKKSGDNIMHHKLCLIDAEGDDREPVPTSGCVFDIPSTGAAMLGSQNYCTKGLVVNFDNTIITTDVAIIEPLQKEFNRMWDDFKPVDFNSL</sequence>
<dbReference type="AlphaFoldDB" id="A0A6M2DDB1"/>
<evidence type="ECO:0000259" key="7">
    <source>
        <dbReference type="Pfam" id="PF13091"/>
    </source>
</evidence>
<dbReference type="Gene3D" id="3.30.870.10">
    <property type="entry name" value="Endonuclease Chain A"/>
    <property type="match status" value="1"/>
</dbReference>
<keyword evidence="3" id="KW-0443">Lipid metabolism</keyword>
<keyword evidence="2" id="KW-0442">Lipid degradation</keyword>
<dbReference type="EMBL" id="GIIL01000587">
    <property type="protein sequence ID" value="NOV44313.1"/>
    <property type="molecule type" value="Transcribed_RNA"/>
</dbReference>
<dbReference type="GO" id="GO:0034587">
    <property type="term" value="P:piRNA processing"/>
    <property type="evidence" value="ECO:0007669"/>
    <property type="project" value="TreeGrafter"/>
</dbReference>
<evidence type="ECO:0000256" key="1">
    <source>
        <dbReference type="ARBA" id="ARBA00022801"/>
    </source>
</evidence>
<reference evidence="8" key="1">
    <citation type="submission" date="2020-03" db="EMBL/GenBank/DDBJ databases">
        <title>Transcriptomic Profiling of the Digestive Tract of the Rat Flea, Xenopsylla cheopis, Following Blood Feeding and Infection with Yersinia pestis.</title>
        <authorList>
            <person name="Bland D.M."/>
            <person name="Martens C.A."/>
            <person name="Virtaneva K."/>
            <person name="Kanakabandi K."/>
            <person name="Long D."/>
            <person name="Rosenke R."/>
            <person name="Saturday G.A."/>
            <person name="Hoyt F.H."/>
            <person name="Bruno D.P."/>
            <person name="Ribeiro J.M.C."/>
            <person name="Hinnebusch J."/>
        </authorList>
    </citation>
    <scope>NUCLEOTIDE SEQUENCE</scope>
</reference>
<evidence type="ECO:0000256" key="4">
    <source>
        <dbReference type="ARBA" id="ARBA00038012"/>
    </source>
</evidence>
<keyword evidence="1 8" id="KW-0378">Hydrolase</keyword>
<dbReference type="InterPro" id="IPR051406">
    <property type="entry name" value="PLD_domain"/>
</dbReference>
<dbReference type="GO" id="GO:0005739">
    <property type="term" value="C:mitochondrion"/>
    <property type="evidence" value="ECO:0007669"/>
    <property type="project" value="TreeGrafter"/>
</dbReference>
<dbReference type="SUPFAM" id="SSF56024">
    <property type="entry name" value="Phospholipase D/nuclease"/>
    <property type="match status" value="1"/>
</dbReference>
<evidence type="ECO:0000256" key="6">
    <source>
        <dbReference type="ARBA" id="ARBA00043167"/>
    </source>
</evidence>
<dbReference type="GO" id="GO:0016042">
    <property type="term" value="P:lipid catabolic process"/>
    <property type="evidence" value="ECO:0007669"/>
    <property type="project" value="UniProtKB-KW"/>
</dbReference>
<protein>
    <recommendedName>
        <fullName evidence="5">Mitochondrial cardiolipin hydrolase</fullName>
    </recommendedName>
    <alternativeName>
        <fullName evidence="6">Mitochondrial phospholipase</fullName>
    </alternativeName>
</protein>
<evidence type="ECO:0000256" key="3">
    <source>
        <dbReference type="ARBA" id="ARBA00023098"/>
    </source>
</evidence>
<proteinExistence type="inferred from homology"/>